<evidence type="ECO:0000313" key="2">
    <source>
        <dbReference type="Proteomes" id="UP001281410"/>
    </source>
</evidence>
<dbReference type="AlphaFoldDB" id="A0AAD9ZQR8"/>
<dbReference type="EMBL" id="JANJYJ010000009">
    <property type="protein sequence ID" value="KAK3188839.1"/>
    <property type="molecule type" value="Genomic_DNA"/>
</dbReference>
<gene>
    <name evidence="1" type="ORF">Dsin_028400</name>
</gene>
<reference evidence="1" key="1">
    <citation type="journal article" date="2023" name="Plant J.">
        <title>Genome sequences and population genomics provide insights into the demographic history, inbreeding, and mutation load of two 'living fossil' tree species of Dipteronia.</title>
        <authorList>
            <person name="Feng Y."/>
            <person name="Comes H.P."/>
            <person name="Chen J."/>
            <person name="Zhu S."/>
            <person name="Lu R."/>
            <person name="Zhang X."/>
            <person name="Li P."/>
            <person name="Qiu J."/>
            <person name="Olsen K.M."/>
            <person name="Qiu Y."/>
        </authorList>
    </citation>
    <scope>NUCLEOTIDE SEQUENCE</scope>
    <source>
        <strain evidence="1">NBL</strain>
    </source>
</reference>
<protein>
    <submittedName>
        <fullName evidence="1">Uncharacterized protein</fullName>
    </submittedName>
</protein>
<dbReference type="PANTHER" id="PTHR31973:SF187">
    <property type="entry name" value="MUTATOR TRANSPOSASE MUDRA PROTEIN"/>
    <property type="match status" value="1"/>
</dbReference>
<sequence length="101" mass="11536">MEFGISCNYHKGYQARHIVLEQVQGTPIESYSILPSYLYMLEQANHGTVTDLYTDSSNRKGSITTSVEKVFPNSFHGACAEHLEWNMVGHYGRNKALKQYF</sequence>
<proteinExistence type="predicted"/>
<organism evidence="1 2">
    <name type="scientific">Dipteronia sinensis</name>
    <dbReference type="NCBI Taxonomy" id="43782"/>
    <lineage>
        <taxon>Eukaryota</taxon>
        <taxon>Viridiplantae</taxon>
        <taxon>Streptophyta</taxon>
        <taxon>Embryophyta</taxon>
        <taxon>Tracheophyta</taxon>
        <taxon>Spermatophyta</taxon>
        <taxon>Magnoliopsida</taxon>
        <taxon>eudicotyledons</taxon>
        <taxon>Gunneridae</taxon>
        <taxon>Pentapetalae</taxon>
        <taxon>rosids</taxon>
        <taxon>malvids</taxon>
        <taxon>Sapindales</taxon>
        <taxon>Sapindaceae</taxon>
        <taxon>Hippocastanoideae</taxon>
        <taxon>Acereae</taxon>
        <taxon>Dipteronia</taxon>
    </lineage>
</organism>
<name>A0AAD9ZQR8_9ROSI</name>
<comment type="caution">
    <text evidence="1">The sequence shown here is derived from an EMBL/GenBank/DDBJ whole genome shotgun (WGS) entry which is preliminary data.</text>
</comment>
<dbReference type="Proteomes" id="UP001281410">
    <property type="component" value="Unassembled WGS sequence"/>
</dbReference>
<evidence type="ECO:0000313" key="1">
    <source>
        <dbReference type="EMBL" id="KAK3188839.1"/>
    </source>
</evidence>
<dbReference type="PANTHER" id="PTHR31973">
    <property type="entry name" value="POLYPROTEIN, PUTATIVE-RELATED"/>
    <property type="match status" value="1"/>
</dbReference>
<accession>A0AAD9ZQR8</accession>
<keyword evidence="2" id="KW-1185">Reference proteome</keyword>